<dbReference type="PANTHER" id="PTHR41878:SF1">
    <property type="entry name" value="TNPR PROTEIN"/>
    <property type="match status" value="1"/>
</dbReference>
<gene>
    <name evidence="4" type="ORF">I3X05_01215</name>
</gene>
<dbReference type="Pfam" id="PF24133">
    <property type="entry name" value="DUF7400"/>
    <property type="match status" value="1"/>
</dbReference>
<dbReference type="AlphaFoldDB" id="A0AAJ4IBL9"/>
<feature type="domain" description="DUF7403" evidence="3">
    <location>
        <begin position="412"/>
        <end position="512"/>
    </location>
</feature>
<proteinExistence type="predicted"/>
<protein>
    <submittedName>
        <fullName evidence="4">Plasmid pRiA4b ORF-3 family protein</fullName>
    </submittedName>
</protein>
<dbReference type="Pfam" id="PF24136">
    <property type="entry name" value="DUF7403"/>
    <property type="match status" value="1"/>
</dbReference>
<dbReference type="EMBL" id="CP065217">
    <property type="protein sequence ID" value="QPL53833.1"/>
    <property type="molecule type" value="Genomic_DNA"/>
</dbReference>
<evidence type="ECO:0000259" key="3">
    <source>
        <dbReference type="Pfam" id="PF24136"/>
    </source>
</evidence>
<dbReference type="InterPro" id="IPR012912">
    <property type="entry name" value="Plasmid_pRiA4b_Orf3-like"/>
</dbReference>
<reference evidence="4 5" key="1">
    <citation type="submission" date="2020-11" db="EMBL/GenBank/DDBJ databases">
        <title>Complete and Circularized Genome Assembly of a human isolate of Vibrio navarrensis biotype pommerensis with MiSeq and MinION Sequence Data.</title>
        <authorList>
            <person name="Schwartz K."/>
            <person name="Borowiak M."/>
            <person name="Deneke C."/>
            <person name="Balau V."/>
            <person name="Metelmann C."/>
            <person name="Strauch E."/>
        </authorList>
    </citation>
    <scope>NUCLEOTIDE SEQUENCE [LARGE SCALE GENOMIC DNA]</scope>
    <source>
        <strain evidence="4 5">20-VB00237</strain>
    </source>
</reference>
<sequence>MKNHFPQPLQKLLGMVTEQKTFEQLTRDELAYLAEPTTLLFALPFGMTMPDEAAEAYSDTFLPYFDFMANELRIQLRNGDALEMLPILNSCLLDLLEGGEINLQMAYSMVKVLKSHQLSIEPAVIDTLAELQMQKQEQEQPNNVPSLPVDPQKMLDQMAEQITQQGIDSGFTFCQMISDELAVYPIDGVKVLLACFLKQKWIVDALLLLTLHKESEIANVAAERLNDVADKQWKFLTNRNYLLLVQRFADEKVKAHLPKWNRLAMQHAKQSQPSQVVELYVSFADGQHSTLFLALVQDADGKSLHQVGGVFRLGYGLVDSYFIPHIDRHQFQHMVETIKGEVGAIPCDPLLLRHLLPWALHEQQASPERMSVDTLQILALLPNAWSEPQAFNIEHLAEICHFETQKPDWRDNERKVSKMLLNTPMFKTWLVHDIDPMLTKARQVRDHCYLAQPQRYIEALSHAALLAHFSLLPPNFLIAPANSYLACAFLLQEGGLGRKTFPLFDWLAEASLHESQQDQQLDKIFCELAEPTGYVLKVQLMDSKPKVWRRFTVSSSIDMHSLHNLLQDVMGWDNYHAYTFATKLGHIDDSPESPLPADEIPLMAVLRNEGDSMGYVYDFGDHWQHFVVLEKINKRDCWQPKVTAGSGECPPEDCGGMWGYNALLEAAAKTERTQEEQEQLEWYGMEEGWDAKAFDKNEVNELLRFE</sequence>
<dbReference type="InterPro" id="IPR055824">
    <property type="entry name" value="DUF7400"/>
</dbReference>
<evidence type="ECO:0000313" key="5">
    <source>
        <dbReference type="Proteomes" id="UP000594435"/>
    </source>
</evidence>
<dbReference type="RefSeq" id="WP_337970909.1">
    <property type="nucleotide sequence ID" value="NZ_CP065217.1"/>
</dbReference>
<dbReference type="PANTHER" id="PTHR41878">
    <property type="entry name" value="LEXA REPRESSOR-RELATED"/>
    <property type="match status" value="1"/>
</dbReference>
<dbReference type="InterPro" id="IPR024047">
    <property type="entry name" value="MM3350-like_sf"/>
</dbReference>
<dbReference type="InterPro" id="IPR055827">
    <property type="entry name" value="DUF7403"/>
</dbReference>
<dbReference type="Gene3D" id="3.10.290.30">
    <property type="entry name" value="MM3350-like"/>
    <property type="match status" value="1"/>
</dbReference>
<feature type="domain" description="DUF7400" evidence="2">
    <location>
        <begin position="23"/>
        <end position="267"/>
    </location>
</feature>
<dbReference type="Proteomes" id="UP000594435">
    <property type="component" value="Chromosome 1"/>
</dbReference>
<organism evidence="4 5">
    <name type="scientific">Vibrio navarrensis</name>
    <dbReference type="NCBI Taxonomy" id="29495"/>
    <lineage>
        <taxon>Bacteria</taxon>
        <taxon>Pseudomonadati</taxon>
        <taxon>Pseudomonadota</taxon>
        <taxon>Gammaproteobacteria</taxon>
        <taxon>Vibrionales</taxon>
        <taxon>Vibrionaceae</taxon>
        <taxon>Vibrio</taxon>
    </lineage>
</organism>
<dbReference type="Pfam" id="PF07929">
    <property type="entry name" value="PRiA4_ORF3"/>
    <property type="match status" value="1"/>
</dbReference>
<feature type="domain" description="Plasmid pRiA4b Orf3-like" evidence="1">
    <location>
        <begin position="534"/>
        <end position="697"/>
    </location>
</feature>
<evidence type="ECO:0000259" key="2">
    <source>
        <dbReference type="Pfam" id="PF24133"/>
    </source>
</evidence>
<dbReference type="SUPFAM" id="SSF159941">
    <property type="entry name" value="MM3350-like"/>
    <property type="match status" value="1"/>
</dbReference>
<name>A0AAJ4IBL9_9VIBR</name>
<evidence type="ECO:0000259" key="1">
    <source>
        <dbReference type="Pfam" id="PF07929"/>
    </source>
</evidence>
<evidence type="ECO:0000313" key="4">
    <source>
        <dbReference type="EMBL" id="QPL53833.1"/>
    </source>
</evidence>
<accession>A0AAJ4IBL9</accession>